<dbReference type="Pfam" id="PF07645">
    <property type="entry name" value="EGF_CA"/>
    <property type="match status" value="1"/>
</dbReference>
<dbReference type="PROSITE" id="PS00010">
    <property type="entry name" value="ASX_HYDROXYL"/>
    <property type="match status" value="1"/>
</dbReference>
<evidence type="ECO:0000256" key="7">
    <source>
        <dbReference type="ARBA" id="ARBA00022837"/>
    </source>
</evidence>
<evidence type="ECO:0000259" key="16">
    <source>
        <dbReference type="PROSITE" id="PS50993"/>
    </source>
</evidence>
<evidence type="ECO:0000256" key="2">
    <source>
        <dbReference type="ARBA" id="ARBA00022525"/>
    </source>
</evidence>
<feature type="domain" description="EGF-like" evidence="15">
    <location>
        <begin position="1124"/>
        <end position="1167"/>
    </location>
</feature>
<dbReference type="SUPFAM" id="SSF63825">
    <property type="entry name" value="YWTD domain"/>
    <property type="match status" value="1"/>
</dbReference>
<dbReference type="SMART" id="SM00179">
    <property type="entry name" value="EGF_CA"/>
    <property type="match status" value="2"/>
</dbReference>
<dbReference type="InterPro" id="IPR001881">
    <property type="entry name" value="EGF-like_Ca-bd_dom"/>
</dbReference>
<feature type="domain" description="NIDO" evidence="17">
    <location>
        <begin position="84"/>
        <end position="225"/>
    </location>
</feature>
<feature type="repeat" description="LDL-receptor class B" evidence="13">
    <location>
        <begin position="1300"/>
        <end position="1342"/>
    </location>
</feature>
<feature type="disulfide bond" evidence="12">
    <location>
        <begin position="1135"/>
        <end position="1152"/>
    </location>
</feature>
<proteinExistence type="predicted"/>
<keyword evidence="2" id="KW-0964">Secreted</keyword>
<dbReference type="InterPro" id="IPR049883">
    <property type="entry name" value="NOTCH1_EGF-like"/>
</dbReference>
<dbReference type="InterPro" id="IPR024731">
    <property type="entry name" value="NELL2-like_EGF"/>
</dbReference>
<name>A0A8S1EJA3_9PELO</name>
<evidence type="ECO:0000256" key="13">
    <source>
        <dbReference type="PROSITE-ProRule" id="PRU00461"/>
    </source>
</evidence>
<dbReference type="Pfam" id="PF00058">
    <property type="entry name" value="Ldl_recept_b"/>
    <property type="match status" value="3"/>
</dbReference>
<evidence type="ECO:0000256" key="3">
    <source>
        <dbReference type="ARBA" id="ARBA00022530"/>
    </source>
</evidence>
<comment type="subcellular location">
    <subcellularLocation>
        <location evidence="1">Secreted</location>
        <location evidence="1">Extracellular space</location>
        <location evidence="1">Extracellular matrix</location>
        <location evidence="1">Basement membrane</location>
    </subcellularLocation>
</comment>
<dbReference type="GO" id="GO:0005604">
    <property type="term" value="C:basement membrane"/>
    <property type="evidence" value="ECO:0007669"/>
    <property type="project" value="UniProtKB-SubCell"/>
</dbReference>
<evidence type="ECO:0000256" key="9">
    <source>
        <dbReference type="ARBA" id="ARBA00022889"/>
    </source>
</evidence>
<evidence type="ECO:0000256" key="12">
    <source>
        <dbReference type="PROSITE-ProRule" id="PRU00076"/>
    </source>
</evidence>
<dbReference type="CDD" id="cd00255">
    <property type="entry name" value="nidG2"/>
    <property type="match status" value="1"/>
</dbReference>
<feature type="disulfide bond" evidence="12">
    <location>
        <begin position="991"/>
        <end position="1008"/>
    </location>
</feature>
<evidence type="ECO:0000256" key="11">
    <source>
        <dbReference type="ARBA" id="ARBA00023180"/>
    </source>
</evidence>
<comment type="caution">
    <text evidence="12">Lacks conserved residue(s) required for the propagation of feature annotation.</text>
</comment>
<evidence type="ECO:0000313" key="19">
    <source>
        <dbReference type="Proteomes" id="UP000494206"/>
    </source>
</evidence>
<sequence length="1555" mass="170332">MKLKLLFCLLIGSIQCSPGFYPYGPQANDKKIEYTVEQSAIALDVPIVFMETSIEEIYLSHNGIIGLGHRVPKHIEPLQKIKHPAIAVFYAPASEGNLYYRVTSSDQSLLRHLGNAVKEVFADSREFHALQAVIITWTDVQNAEKDGPASFQIAIVSDGISTYSIVHYGELPWSSSMGYYAQTGFVHSEGKFQTNINSGGPDVKELVGLSNNLFGNSFIFRISGPSIEDPRDEGGDDYDYNNYDQEYEGETAADCPKDQFAEHCPQECRYIRDERGCARCLCAEKRRGPPPLPKEAVVENKIDDEGDEVVLEEGTPYQEPQQEAIRHVSQPTTKLTCAQKLDSVCHTHSVCQDYTHGYCCSCETGYFGNGKECLPKGEPQRISGSFEGVINRTPIDRTDLHTFATMTDGNVYTAVSKIPSDLGHPLLLLNTVGSIMGWLFADVKSPDVYNGFHLTGGLFNRTVALHIGQKYYVTIKQEFSGRDIYDYFKSHLFVSGTLPDIAPGSQVIFPDYEEIYTRERKGYLTSRAALDVVVRDGTSSETIRMTIDQQINFNECAFKDFDRDTSMKLLIKRVNVVYNPDEGVVRYGSQNYAVRNIDTGAEVVIPPAGGHFDRRQHGQSQMVSETPLQIPSDPCKSGQHQCTLPNMKCRVVEPSYRCECEAGFQAVTDTSSQIGWSCQDLDECQRGDHNCDQHARCSNRIGSFSCECLPGYLGDGRTCIREQTGQQLAAQHHSGATSGATAEGLCTAHSQCHQWGECVFTSEHPTGRCKCRGWYVGDGVHHCGPPNEQPKHNANIPQRGGHACGSHVCDENAECMPEPSGGSECVCRAGYSGNGIVCESLLDDTRSAQRQNQRQQNAGTLGTVCRSHEECSEHGSCAYHSSLGYYQCACTEPYVGNGVDCALPGAVSVASEAGCDVTKDCSEFADCVFERNSDGVIRFKCVCQAGYTGDGKYCMQSQLAISAFSPSALCFPFPNPPISVPAVQLSCNPNCGENAQCLYDSHTGQFKCECFAAFVGDGYNCVPLVQGNLVPAQPKTCVESSDCHINGHCVINENGAGEYICECLPGFSGDGYVKCQAADECSPSNPQTCHQNAHCVYDEMKNAYACKCVEGFKGDPTSCVPYAPPSNCQLEPRICHANAQCVFRHETSSYECLCKPGSIGDGYSKCEVVDTPRCTNCSIHAYCAQNPTTGGYQCKCNAGYHGNGYLCVSMTSCLDDRSLCDTNADCVPGEGGHYVCNCHYGYHGDGRTCSPDSSGRNEKLLIARGMAIFERSNNPDEYGKQLIVIPHHIPVGIDFDCKNENIVWSDMSGHSIRIASLNGTDHKSYYAKELSSPEGIAVDWSSGNVYYADSMNDEIGVASLDGKYKKSLITEGLVNPRAVAIDMHGRHLFYTDWHRENPYIGRVDLDGKNNKVFLNEDVHLPNALTILPNRREVCWVDAGNHRLSCISMNGSGRRVVFSGLQYPFGLTNENEMKFYWTDWKDNRVHSVGVYGDGYRSFQISLGGSGKVFGILSIPKSCAGPASPCSVDNGGCAHLCLPSQTGAHCECPDNTKVKGC</sequence>
<dbReference type="Pfam" id="PF12947">
    <property type="entry name" value="EGF_3"/>
    <property type="match status" value="1"/>
</dbReference>
<feature type="repeat" description="LDL-receptor class B" evidence="13">
    <location>
        <begin position="1343"/>
        <end position="1385"/>
    </location>
</feature>
<dbReference type="PROSITE" id="PS50993">
    <property type="entry name" value="NIDOGEN_G2"/>
    <property type="match status" value="1"/>
</dbReference>
<dbReference type="PROSITE" id="PS51220">
    <property type="entry name" value="NIDO"/>
    <property type="match status" value="1"/>
</dbReference>
<accession>A0A8S1EJA3</accession>
<dbReference type="CDD" id="cd00054">
    <property type="entry name" value="EGF_CA"/>
    <property type="match status" value="1"/>
</dbReference>
<evidence type="ECO:0000256" key="8">
    <source>
        <dbReference type="ARBA" id="ARBA00022869"/>
    </source>
</evidence>
<dbReference type="PANTHER" id="PTHR24039">
    <property type="entry name" value="FIBRILLIN-RELATED"/>
    <property type="match status" value="1"/>
</dbReference>
<feature type="disulfide bond" evidence="12">
    <location>
        <begin position="987"/>
        <end position="997"/>
    </location>
</feature>
<evidence type="ECO:0000256" key="4">
    <source>
        <dbReference type="ARBA" id="ARBA00022536"/>
    </source>
</evidence>
<dbReference type="InterPro" id="IPR011042">
    <property type="entry name" value="6-blade_b-propeller_TolB-like"/>
</dbReference>
<dbReference type="InterPro" id="IPR000742">
    <property type="entry name" value="EGF"/>
</dbReference>
<feature type="disulfide bond" evidence="12">
    <location>
        <begin position="871"/>
        <end position="888"/>
    </location>
</feature>
<dbReference type="Pfam" id="PF00008">
    <property type="entry name" value="EGF"/>
    <property type="match status" value="1"/>
</dbReference>
<dbReference type="InterPro" id="IPR018097">
    <property type="entry name" value="EGF_Ca-bd_CS"/>
</dbReference>
<dbReference type="SMART" id="SM00181">
    <property type="entry name" value="EGF"/>
    <property type="match status" value="13"/>
</dbReference>
<dbReference type="SMART" id="SM00539">
    <property type="entry name" value="NIDO"/>
    <property type="match status" value="1"/>
</dbReference>
<dbReference type="FunFam" id="2.10.25.10:FF:000038">
    <property type="entry name" value="Fibrillin 2"/>
    <property type="match status" value="1"/>
</dbReference>
<dbReference type="CDD" id="cd00053">
    <property type="entry name" value="EGF"/>
    <property type="match status" value="1"/>
</dbReference>
<dbReference type="SMART" id="SM00682">
    <property type="entry name" value="G2F"/>
    <property type="match status" value="1"/>
</dbReference>
<dbReference type="Pfam" id="PF07474">
    <property type="entry name" value="G2F"/>
    <property type="match status" value="1"/>
</dbReference>
<comment type="caution">
    <text evidence="18">The sequence shown here is derived from an EMBL/GenBank/DDBJ whole genome shotgun (WGS) entry which is preliminary data.</text>
</comment>
<dbReference type="Gene3D" id="2.120.10.30">
    <property type="entry name" value="TolB, C-terminal domain"/>
    <property type="match status" value="1"/>
</dbReference>
<reference evidence="18 19" key="1">
    <citation type="submission" date="2020-04" db="EMBL/GenBank/DDBJ databases">
        <authorList>
            <person name="Laetsch R D."/>
            <person name="Stevens L."/>
            <person name="Kumar S."/>
            <person name="Blaxter L. M."/>
        </authorList>
    </citation>
    <scope>NUCLEOTIDE SEQUENCE [LARGE SCALE GENOMIC DNA]</scope>
</reference>
<dbReference type="PROSITE" id="PS01187">
    <property type="entry name" value="EGF_CA"/>
    <property type="match status" value="1"/>
</dbReference>
<keyword evidence="4 12" id="KW-0245">EGF-like domain</keyword>
<feature type="chain" id="PRO_5035855802" evidence="14">
    <location>
        <begin position="17"/>
        <end position="1555"/>
    </location>
</feature>
<dbReference type="GO" id="GO:0005509">
    <property type="term" value="F:calcium ion binding"/>
    <property type="evidence" value="ECO:0007669"/>
    <property type="project" value="InterPro"/>
</dbReference>
<evidence type="ECO:0000256" key="6">
    <source>
        <dbReference type="ARBA" id="ARBA00022737"/>
    </source>
</evidence>
<evidence type="ECO:0000256" key="1">
    <source>
        <dbReference type="ARBA" id="ARBA00004302"/>
    </source>
</evidence>
<dbReference type="InterPro" id="IPR000152">
    <property type="entry name" value="EGF-type_Asp/Asn_hydroxyl_site"/>
</dbReference>
<dbReference type="Gene3D" id="2.10.25.10">
    <property type="entry name" value="Laminin"/>
    <property type="match status" value="11"/>
</dbReference>
<organism evidence="18 19">
    <name type="scientific">Caenorhabditis bovis</name>
    <dbReference type="NCBI Taxonomy" id="2654633"/>
    <lineage>
        <taxon>Eukaryota</taxon>
        <taxon>Metazoa</taxon>
        <taxon>Ecdysozoa</taxon>
        <taxon>Nematoda</taxon>
        <taxon>Chromadorea</taxon>
        <taxon>Rhabditida</taxon>
        <taxon>Rhabditina</taxon>
        <taxon>Rhabditomorpha</taxon>
        <taxon>Rhabditoidea</taxon>
        <taxon>Rhabditidae</taxon>
        <taxon>Peloderinae</taxon>
        <taxon>Caenorhabditis</taxon>
    </lineage>
</organism>
<dbReference type="GO" id="GO:0007160">
    <property type="term" value="P:cell-matrix adhesion"/>
    <property type="evidence" value="ECO:0007669"/>
    <property type="project" value="InterPro"/>
</dbReference>
<keyword evidence="19" id="KW-1185">Reference proteome</keyword>
<dbReference type="SUPFAM" id="SSF57196">
    <property type="entry name" value="EGF/Laminin"/>
    <property type="match status" value="1"/>
</dbReference>
<dbReference type="EMBL" id="CADEPM010000001">
    <property type="protein sequence ID" value="CAB3397792.1"/>
    <property type="molecule type" value="Genomic_DNA"/>
</dbReference>
<dbReference type="Gene3D" id="2.40.155.10">
    <property type="entry name" value="Green fluorescent protein"/>
    <property type="match status" value="1"/>
</dbReference>
<dbReference type="InterPro" id="IPR006605">
    <property type="entry name" value="G2_nidogen/fibulin_G2F"/>
</dbReference>
<evidence type="ECO:0000313" key="18">
    <source>
        <dbReference type="EMBL" id="CAB3397792.1"/>
    </source>
</evidence>
<gene>
    <name evidence="18" type="ORF">CBOVIS_LOCUS1153</name>
</gene>
<keyword evidence="8" id="KW-0084">Basement membrane</keyword>
<dbReference type="InterPro" id="IPR000033">
    <property type="entry name" value="LDLR_classB_rpt"/>
</dbReference>
<evidence type="ECO:0000259" key="15">
    <source>
        <dbReference type="PROSITE" id="PS50026"/>
    </source>
</evidence>
<feature type="domain" description="EGF-like" evidence="15">
    <location>
        <begin position="1033"/>
        <end position="1076"/>
    </location>
</feature>
<feature type="signal peptide" evidence="14">
    <location>
        <begin position="1"/>
        <end position="16"/>
    </location>
</feature>
<keyword evidence="5 14" id="KW-0732">Signal</keyword>
<feature type="domain" description="EGF-like" evidence="15">
    <location>
        <begin position="983"/>
        <end position="1022"/>
    </location>
</feature>
<feature type="domain" description="EGF-like" evidence="15">
    <location>
        <begin position="861"/>
        <end position="902"/>
    </location>
</feature>
<feature type="domain" description="Nidogen G2 beta-barrel" evidence="16">
    <location>
        <begin position="378"/>
        <end position="603"/>
    </location>
</feature>
<feature type="domain" description="EGF-like" evidence="15">
    <location>
        <begin position="800"/>
        <end position="839"/>
    </location>
</feature>
<dbReference type="SMART" id="SM00135">
    <property type="entry name" value="LY"/>
    <property type="match status" value="4"/>
</dbReference>
<keyword evidence="6" id="KW-0677">Repeat</keyword>
<dbReference type="Proteomes" id="UP000494206">
    <property type="component" value="Unassembled WGS sequence"/>
</dbReference>
<dbReference type="PROSITE" id="PS51120">
    <property type="entry name" value="LDLRB"/>
    <property type="match status" value="3"/>
</dbReference>
<dbReference type="InterPro" id="IPR009017">
    <property type="entry name" value="GFP"/>
</dbReference>
<dbReference type="FunFam" id="2.120.10.30:FF:000241">
    <property type="entry name" value="Low-density lipoprotein receptor-related protein 6"/>
    <property type="match status" value="1"/>
</dbReference>
<protein>
    <submittedName>
        <fullName evidence="18">Uncharacterized protein</fullName>
    </submittedName>
</protein>
<dbReference type="Pfam" id="PF06119">
    <property type="entry name" value="NIDO"/>
    <property type="match status" value="1"/>
</dbReference>
<keyword evidence="3" id="KW-0272">Extracellular matrix</keyword>
<dbReference type="PROSITE" id="PS01186">
    <property type="entry name" value="EGF_2"/>
    <property type="match status" value="9"/>
</dbReference>
<feature type="domain" description="EGF-like" evidence="15">
    <location>
        <begin position="680"/>
        <end position="720"/>
    </location>
</feature>
<dbReference type="InterPro" id="IPR003886">
    <property type="entry name" value="NIDO_dom"/>
</dbReference>
<dbReference type="OrthoDB" id="9990982at2759"/>
<keyword evidence="7" id="KW-0106">Calcium</keyword>
<feature type="disulfide bond" evidence="12">
    <location>
        <begin position="1089"/>
        <end position="1106"/>
    </location>
</feature>
<feature type="domain" description="EGF-like" evidence="15">
    <location>
        <begin position="1170"/>
        <end position="1208"/>
    </location>
</feature>
<feature type="repeat" description="LDL-receptor class B" evidence="13">
    <location>
        <begin position="1386"/>
        <end position="1430"/>
    </location>
</feature>
<evidence type="ECO:0000256" key="5">
    <source>
        <dbReference type="ARBA" id="ARBA00022729"/>
    </source>
</evidence>
<feature type="domain" description="EGF-like" evidence="15">
    <location>
        <begin position="1209"/>
        <end position="1250"/>
    </location>
</feature>
<evidence type="ECO:0000256" key="14">
    <source>
        <dbReference type="SAM" id="SignalP"/>
    </source>
</evidence>
<keyword evidence="9" id="KW-0130">Cell adhesion</keyword>
<keyword evidence="11" id="KW-0325">Glycoprotein</keyword>
<dbReference type="SUPFAM" id="SSF54511">
    <property type="entry name" value="GFP-like"/>
    <property type="match status" value="1"/>
</dbReference>
<dbReference type="PROSITE" id="PS50026">
    <property type="entry name" value="EGF_3"/>
    <property type="match status" value="9"/>
</dbReference>
<evidence type="ECO:0000256" key="10">
    <source>
        <dbReference type="ARBA" id="ARBA00023157"/>
    </source>
</evidence>
<feature type="disulfide bond" evidence="12">
    <location>
        <begin position="1177"/>
        <end position="1194"/>
    </location>
</feature>
<evidence type="ECO:0000259" key="17">
    <source>
        <dbReference type="PROSITE" id="PS51220"/>
    </source>
</evidence>
<feature type="domain" description="EGF-like" evidence="15">
    <location>
        <begin position="1077"/>
        <end position="1120"/>
    </location>
</feature>
<keyword evidence="10 12" id="KW-1015">Disulfide bond</keyword>